<evidence type="ECO:0000259" key="6">
    <source>
        <dbReference type="Pfam" id="PF07980"/>
    </source>
</evidence>
<evidence type="ECO:0000313" key="9">
    <source>
        <dbReference type="Proteomes" id="UP001501175"/>
    </source>
</evidence>
<evidence type="ECO:0000259" key="7">
    <source>
        <dbReference type="Pfam" id="PF14322"/>
    </source>
</evidence>
<dbReference type="InterPro" id="IPR011990">
    <property type="entry name" value="TPR-like_helical_dom_sf"/>
</dbReference>
<evidence type="ECO:0000313" key="8">
    <source>
        <dbReference type="EMBL" id="GAA4458195.1"/>
    </source>
</evidence>
<dbReference type="Pfam" id="PF14322">
    <property type="entry name" value="SusD-like_3"/>
    <property type="match status" value="1"/>
</dbReference>
<feature type="domain" description="SusD-like N-terminal" evidence="7">
    <location>
        <begin position="77"/>
        <end position="222"/>
    </location>
</feature>
<keyword evidence="3" id="KW-0732">Signal</keyword>
<feature type="domain" description="RagB/SusD" evidence="6">
    <location>
        <begin position="339"/>
        <end position="492"/>
    </location>
</feature>
<dbReference type="RefSeq" id="WP_345244683.1">
    <property type="nucleotide sequence ID" value="NZ_BAABHD010000030.1"/>
</dbReference>
<keyword evidence="5" id="KW-0998">Cell outer membrane</keyword>
<evidence type="ECO:0000256" key="3">
    <source>
        <dbReference type="ARBA" id="ARBA00022729"/>
    </source>
</evidence>
<evidence type="ECO:0000256" key="5">
    <source>
        <dbReference type="ARBA" id="ARBA00023237"/>
    </source>
</evidence>
<keyword evidence="4" id="KW-0472">Membrane</keyword>
<comment type="similarity">
    <text evidence="2">Belongs to the SusD family.</text>
</comment>
<comment type="caution">
    <text evidence="8">The sequence shown here is derived from an EMBL/GenBank/DDBJ whole genome shotgun (WGS) entry which is preliminary data.</text>
</comment>
<dbReference type="InterPro" id="IPR012944">
    <property type="entry name" value="SusD_RagB_dom"/>
</dbReference>
<dbReference type="CDD" id="cd08977">
    <property type="entry name" value="SusD"/>
    <property type="match status" value="1"/>
</dbReference>
<dbReference type="SUPFAM" id="SSF48452">
    <property type="entry name" value="TPR-like"/>
    <property type="match status" value="1"/>
</dbReference>
<reference evidence="9" key="1">
    <citation type="journal article" date="2019" name="Int. J. Syst. Evol. Microbiol.">
        <title>The Global Catalogue of Microorganisms (GCM) 10K type strain sequencing project: providing services to taxonomists for standard genome sequencing and annotation.</title>
        <authorList>
            <consortium name="The Broad Institute Genomics Platform"/>
            <consortium name="The Broad Institute Genome Sequencing Center for Infectious Disease"/>
            <person name="Wu L."/>
            <person name="Ma J."/>
        </authorList>
    </citation>
    <scope>NUCLEOTIDE SEQUENCE [LARGE SCALE GENOMIC DNA]</scope>
    <source>
        <strain evidence="9">JCM 17927</strain>
    </source>
</reference>
<keyword evidence="9" id="KW-1185">Reference proteome</keyword>
<dbReference type="PROSITE" id="PS51257">
    <property type="entry name" value="PROKAR_LIPOPROTEIN"/>
    <property type="match status" value="1"/>
</dbReference>
<accession>A0ABP8N2P0</accession>
<dbReference type="Gene3D" id="1.25.40.390">
    <property type="match status" value="1"/>
</dbReference>
<dbReference type="InterPro" id="IPR033985">
    <property type="entry name" value="SusD-like_N"/>
</dbReference>
<evidence type="ECO:0000256" key="1">
    <source>
        <dbReference type="ARBA" id="ARBA00004442"/>
    </source>
</evidence>
<name>A0ABP8N2P0_9BACT</name>
<dbReference type="Proteomes" id="UP001501175">
    <property type="component" value="Unassembled WGS sequence"/>
</dbReference>
<organism evidence="8 9">
    <name type="scientific">Nibrella saemangeumensis</name>
    <dbReference type="NCBI Taxonomy" id="1084526"/>
    <lineage>
        <taxon>Bacteria</taxon>
        <taxon>Pseudomonadati</taxon>
        <taxon>Bacteroidota</taxon>
        <taxon>Cytophagia</taxon>
        <taxon>Cytophagales</taxon>
        <taxon>Spirosomataceae</taxon>
        <taxon>Nibrella</taxon>
    </lineage>
</organism>
<comment type="subcellular location">
    <subcellularLocation>
        <location evidence="1">Cell outer membrane</location>
    </subcellularLocation>
</comment>
<evidence type="ECO:0000256" key="4">
    <source>
        <dbReference type="ARBA" id="ARBA00023136"/>
    </source>
</evidence>
<dbReference type="Pfam" id="PF07980">
    <property type="entry name" value="SusD_RagB"/>
    <property type="match status" value="1"/>
</dbReference>
<sequence>MKAITKTLYILAGLTLSACELDETIYSSIYTEAFYKTASDAEKGLIAAYDPLADLYSGPAMTMVPDMSDDQTYPRGVVGRNTLTLFTYDVNYTTQKSNSRTNESPQQIWASGYDGIEKANWIIAKVPAATMNETRKKQIIGEAYFLRAFYLWALTKNFGDVPIKTTPSYSEADAIVGKSPKTEVYKQIYADLDQALEAGLLSYPAVDKGRPSKEVVNALYAKAALYNEDWAKALEKAQAVITSGKYSLIPDVRDVYRYDKEDAARIENMWAYEVDPISPGRSHQLVGLFGPPASAGPEYARTSFGSMFAYMSFYKSFSAQDKRRQLLDTNYVDKAGKIVPQRSITPITTDGVLVKKYQDPISTSGLISNIPILRLADMYLIAAEAEARLNGATATAYEYINTVRKRAGLAELATGLSKDAFIEAVLQERAWEFFAEGDRWYDLTRTGKFLTVIPKAVNSVYPTRNVQAKHKYFPIPQDELNANPKLEQNPDWK</sequence>
<dbReference type="EMBL" id="BAABHD010000030">
    <property type="protein sequence ID" value="GAA4458195.1"/>
    <property type="molecule type" value="Genomic_DNA"/>
</dbReference>
<proteinExistence type="inferred from homology"/>
<gene>
    <name evidence="8" type="ORF">GCM10023189_30030</name>
</gene>
<protein>
    <submittedName>
        <fullName evidence="8">RagB/SusD family nutrient uptake outer membrane protein</fullName>
    </submittedName>
</protein>
<evidence type="ECO:0000256" key="2">
    <source>
        <dbReference type="ARBA" id="ARBA00006275"/>
    </source>
</evidence>